<dbReference type="EMBL" id="JAUZQC010000005">
    <property type="protein sequence ID" value="KAK5871382.1"/>
    <property type="molecule type" value="Genomic_DNA"/>
</dbReference>
<feature type="region of interest" description="Disordered" evidence="1">
    <location>
        <begin position="26"/>
        <end position="53"/>
    </location>
</feature>
<reference evidence="2 3" key="2">
    <citation type="journal article" date="2023" name="Mol. Biol. Evol.">
        <title>Genomics of Secondarily Temperate Adaptation in the Only Non-Antarctic Icefish.</title>
        <authorList>
            <person name="Rivera-Colon A.G."/>
            <person name="Rayamajhi N."/>
            <person name="Minhas B.F."/>
            <person name="Madrigal G."/>
            <person name="Bilyk K.T."/>
            <person name="Yoon V."/>
            <person name="Hune M."/>
            <person name="Gregory S."/>
            <person name="Cheng C.H.C."/>
            <person name="Catchen J.M."/>
        </authorList>
    </citation>
    <scope>NUCLEOTIDE SEQUENCE [LARGE SCALE GENOMIC DNA]</scope>
    <source>
        <strain evidence="2">JMC-PN-2008</strain>
    </source>
</reference>
<evidence type="ECO:0000313" key="3">
    <source>
        <dbReference type="Proteomes" id="UP001346869"/>
    </source>
</evidence>
<gene>
    <name evidence="2" type="ORF">PBY51_004266</name>
</gene>
<protein>
    <submittedName>
        <fullName evidence="2">Uncharacterized protein</fullName>
    </submittedName>
</protein>
<evidence type="ECO:0000313" key="2">
    <source>
        <dbReference type="EMBL" id="KAK5871382.1"/>
    </source>
</evidence>
<sequence length="162" mass="17877">MTASRGAVKRCQNICFLTENPEENGVNGALEKGEKSENRICSRSDDRSKVAAQEGKIQSETWRLCPIPHRNKIFSRRIDARVGAAEQRDAPGPCRIAGHSGSCTEIPRKSATRSVGKEGGEYDYYCSQNKPASDYKPKSSGKISATRPRNQPLVPETEAPRR</sequence>
<accession>A0AAN7Y5B3</accession>
<reference evidence="2 3" key="1">
    <citation type="journal article" date="2023" name="Genes (Basel)">
        <title>Chromosome-Level Genome Assembly and Circadian Gene Repertoire of the Patagonia Blennie Eleginops maclovinus-The Closest Ancestral Proxy of Antarctic Cryonotothenioids.</title>
        <authorList>
            <person name="Cheng C.C."/>
            <person name="Rivera-Colon A.G."/>
            <person name="Minhas B.F."/>
            <person name="Wilson L."/>
            <person name="Rayamajhi N."/>
            <person name="Vargas-Chacoff L."/>
            <person name="Catchen J.M."/>
        </authorList>
    </citation>
    <scope>NUCLEOTIDE SEQUENCE [LARGE SCALE GENOMIC DNA]</scope>
    <source>
        <strain evidence="2">JMC-PN-2008</strain>
    </source>
</reference>
<feature type="region of interest" description="Disordered" evidence="1">
    <location>
        <begin position="85"/>
        <end position="162"/>
    </location>
</feature>
<feature type="compositionally biased region" description="Basic and acidic residues" evidence="1">
    <location>
        <begin position="31"/>
        <end position="49"/>
    </location>
</feature>
<comment type="caution">
    <text evidence="2">The sequence shown here is derived from an EMBL/GenBank/DDBJ whole genome shotgun (WGS) entry which is preliminary data.</text>
</comment>
<evidence type="ECO:0000256" key="1">
    <source>
        <dbReference type="SAM" id="MobiDB-lite"/>
    </source>
</evidence>
<proteinExistence type="predicted"/>
<organism evidence="2 3">
    <name type="scientific">Eleginops maclovinus</name>
    <name type="common">Patagonian blennie</name>
    <name type="synonym">Eleginus maclovinus</name>
    <dbReference type="NCBI Taxonomy" id="56733"/>
    <lineage>
        <taxon>Eukaryota</taxon>
        <taxon>Metazoa</taxon>
        <taxon>Chordata</taxon>
        <taxon>Craniata</taxon>
        <taxon>Vertebrata</taxon>
        <taxon>Euteleostomi</taxon>
        <taxon>Actinopterygii</taxon>
        <taxon>Neopterygii</taxon>
        <taxon>Teleostei</taxon>
        <taxon>Neoteleostei</taxon>
        <taxon>Acanthomorphata</taxon>
        <taxon>Eupercaria</taxon>
        <taxon>Perciformes</taxon>
        <taxon>Notothenioidei</taxon>
        <taxon>Eleginopidae</taxon>
        <taxon>Eleginops</taxon>
    </lineage>
</organism>
<dbReference type="AlphaFoldDB" id="A0AAN7Y5B3"/>
<keyword evidence="3" id="KW-1185">Reference proteome</keyword>
<dbReference type="Proteomes" id="UP001346869">
    <property type="component" value="Unassembled WGS sequence"/>
</dbReference>
<name>A0AAN7Y5B3_ELEMC</name>